<feature type="transmembrane region" description="Helical" evidence="2">
    <location>
        <begin position="44"/>
        <end position="64"/>
    </location>
</feature>
<keyword evidence="2" id="KW-1133">Transmembrane helix</keyword>
<evidence type="ECO:0000313" key="4">
    <source>
        <dbReference type="Proteomes" id="UP001608902"/>
    </source>
</evidence>
<dbReference type="Proteomes" id="UP001608902">
    <property type="component" value="Unassembled WGS sequence"/>
</dbReference>
<keyword evidence="4" id="KW-1185">Reference proteome</keyword>
<keyword evidence="2" id="KW-0472">Membrane</keyword>
<comment type="caution">
    <text evidence="3">The sequence shown here is derived from an EMBL/GenBank/DDBJ whole genome shotgun (WGS) entry which is preliminary data.</text>
</comment>
<evidence type="ECO:0000256" key="2">
    <source>
        <dbReference type="SAM" id="Phobius"/>
    </source>
</evidence>
<dbReference type="AlphaFoldDB" id="A0ABD6E9N4"/>
<proteinExistence type="predicted"/>
<gene>
    <name evidence="3" type="ORF">AB6A40_003469</name>
</gene>
<dbReference type="EMBL" id="JBGFUD010001790">
    <property type="protein sequence ID" value="MFH4976760.1"/>
    <property type="molecule type" value="Genomic_DNA"/>
</dbReference>
<feature type="region of interest" description="Disordered" evidence="1">
    <location>
        <begin position="155"/>
        <end position="186"/>
    </location>
</feature>
<accession>A0ABD6E9N4</accession>
<evidence type="ECO:0000313" key="3">
    <source>
        <dbReference type="EMBL" id="MFH4976760.1"/>
    </source>
</evidence>
<name>A0ABD6E9N4_9BILA</name>
<evidence type="ECO:0000256" key="1">
    <source>
        <dbReference type="SAM" id="MobiDB-lite"/>
    </source>
</evidence>
<protein>
    <submittedName>
        <fullName evidence="3">Uncharacterized protein</fullName>
    </submittedName>
</protein>
<reference evidence="3 4" key="1">
    <citation type="submission" date="2024-08" db="EMBL/GenBank/DDBJ databases">
        <title>Gnathostoma spinigerum genome.</title>
        <authorList>
            <person name="Gonzalez-Bertolin B."/>
            <person name="Monzon S."/>
            <person name="Zaballos A."/>
            <person name="Jimenez P."/>
            <person name="Dekumyoy P."/>
            <person name="Varona S."/>
            <person name="Cuesta I."/>
            <person name="Sumanam S."/>
            <person name="Adisakwattana P."/>
            <person name="Gasser R.B."/>
            <person name="Hernandez-Gonzalez A."/>
            <person name="Young N.D."/>
            <person name="Perteguer M.J."/>
        </authorList>
    </citation>
    <scope>NUCLEOTIDE SEQUENCE [LARGE SCALE GENOMIC DNA]</scope>
    <source>
        <strain evidence="3">AL3</strain>
        <tissue evidence="3">Liver</tissue>
    </source>
</reference>
<keyword evidence="2" id="KW-0812">Transmembrane</keyword>
<organism evidence="3 4">
    <name type="scientific">Gnathostoma spinigerum</name>
    <dbReference type="NCBI Taxonomy" id="75299"/>
    <lineage>
        <taxon>Eukaryota</taxon>
        <taxon>Metazoa</taxon>
        <taxon>Ecdysozoa</taxon>
        <taxon>Nematoda</taxon>
        <taxon>Chromadorea</taxon>
        <taxon>Rhabditida</taxon>
        <taxon>Spirurina</taxon>
        <taxon>Gnathostomatomorpha</taxon>
        <taxon>Gnathostomatoidea</taxon>
        <taxon>Gnathostomatidae</taxon>
        <taxon>Gnathostoma</taxon>
    </lineage>
</organism>
<sequence length="186" mass="21035">MGFWIFNVPIEMDQHLKSESYKFIRMADDLHDVARYLNDMRLCFIALTVTGYIVLIIYGIIFCVRRNRRQPTNAGGSSRRARWDYQIENRDLPGHGNADDLVSVRSDGGNATASYMGRNHSRNPASFMRHGMNHTHQTARLMPDQDGGVVKHQLTPPNITTEPPRPETPTPTSKIPELVKGSVADM</sequence>